<accession>A0A5B7J4A7</accession>
<dbReference type="AlphaFoldDB" id="A0A5B7J4A7"/>
<dbReference type="OrthoDB" id="10048737at2759"/>
<evidence type="ECO:0000313" key="2">
    <source>
        <dbReference type="Proteomes" id="UP000324222"/>
    </source>
</evidence>
<dbReference type="EMBL" id="VSRR010077698">
    <property type="protein sequence ID" value="MPC88407.1"/>
    <property type="molecule type" value="Genomic_DNA"/>
</dbReference>
<sequence>MCPGHITISARYLCLWKQCLGYQRNNDKRIPLGQWGSISPPGEHQTFTCGSFHPQAPCCEATSSTCSTLPLLGVRQLGHGLSRHALLRHEIPVVSALGLDGVGGIPRTSLGVASFSTFTLAPGRGVDVPTSLGMGYPSMGSLVGVGVSASMDVKTLGGGAGMGGGTLPRMGAHNFPPAHYVAHTQAFPLHHFRPMQDFRRQGPVTAITTPTIAATIVTTAAPAVSLPSSETVSEL</sequence>
<name>A0A5B7J4A7_PORTR</name>
<organism evidence="1 2">
    <name type="scientific">Portunus trituberculatus</name>
    <name type="common">Swimming crab</name>
    <name type="synonym">Neptunus trituberculatus</name>
    <dbReference type="NCBI Taxonomy" id="210409"/>
    <lineage>
        <taxon>Eukaryota</taxon>
        <taxon>Metazoa</taxon>
        <taxon>Ecdysozoa</taxon>
        <taxon>Arthropoda</taxon>
        <taxon>Crustacea</taxon>
        <taxon>Multicrustacea</taxon>
        <taxon>Malacostraca</taxon>
        <taxon>Eumalacostraca</taxon>
        <taxon>Eucarida</taxon>
        <taxon>Decapoda</taxon>
        <taxon>Pleocyemata</taxon>
        <taxon>Brachyura</taxon>
        <taxon>Eubrachyura</taxon>
        <taxon>Portunoidea</taxon>
        <taxon>Portunidae</taxon>
        <taxon>Portuninae</taxon>
        <taxon>Portunus</taxon>
    </lineage>
</organism>
<reference evidence="1 2" key="1">
    <citation type="submission" date="2019-05" db="EMBL/GenBank/DDBJ databases">
        <title>Another draft genome of Portunus trituberculatus and its Hox gene families provides insights of decapod evolution.</title>
        <authorList>
            <person name="Jeong J.-H."/>
            <person name="Song I."/>
            <person name="Kim S."/>
            <person name="Choi T."/>
            <person name="Kim D."/>
            <person name="Ryu S."/>
            <person name="Kim W."/>
        </authorList>
    </citation>
    <scope>NUCLEOTIDE SEQUENCE [LARGE SCALE GENOMIC DNA]</scope>
    <source>
        <tissue evidence="1">Muscle</tissue>
    </source>
</reference>
<proteinExistence type="predicted"/>
<evidence type="ECO:0000313" key="1">
    <source>
        <dbReference type="EMBL" id="MPC88407.1"/>
    </source>
</evidence>
<protein>
    <submittedName>
        <fullName evidence="1">Uncharacterized protein</fullName>
    </submittedName>
</protein>
<keyword evidence="2" id="KW-1185">Reference proteome</keyword>
<dbReference type="Proteomes" id="UP000324222">
    <property type="component" value="Unassembled WGS sequence"/>
</dbReference>
<gene>
    <name evidence="1" type="ORF">E2C01_083309</name>
</gene>
<comment type="caution">
    <text evidence="1">The sequence shown here is derived from an EMBL/GenBank/DDBJ whole genome shotgun (WGS) entry which is preliminary data.</text>
</comment>